<accession>A0A2S9GSA8</accession>
<keyword evidence="3" id="KW-1185">Reference proteome</keyword>
<dbReference type="EMBL" id="PUGF01000046">
    <property type="protein sequence ID" value="PRC90597.1"/>
    <property type="molecule type" value="Genomic_DNA"/>
</dbReference>
<organism evidence="2 3">
    <name type="scientific">Solimicrobium silvestre</name>
    <dbReference type="NCBI Taxonomy" id="2099400"/>
    <lineage>
        <taxon>Bacteria</taxon>
        <taxon>Pseudomonadati</taxon>
        <taxon>Pseudomonadota</taxon>
        <taxon>Betaproteobacteria</taxon>
        <taxon>Burkholderiales</taxon>
        <taxon>Oxalobacteraceae</taxon>
        <taxon>Solimicrobium</taxon>
    </lineage>
</organism>
<dbReference type="AlphaFoldDB" id="A0A2S9GSA8"/>
<dbReference type="Proteomes" id="UP000237839">
    <property type="component" value="Unassembled WGS sequence"/>
</dbReference>
<evidence type="ECO:0000313" key="3">
    <source>
        <dbReference type="Proteomes" id="UP000237839"/>
    </source>
</evidence>
<protein>
    <submittedName>
        <fullName evidence="2">Uncharacterized protein</fullName>
    </submittedName>
</protein>
<evidence type="ECO:0000313" key="2">
    <source>
        <dbReference type="EMBL" id="PRC90597.1"/>
    </source>
</evidence>
<evidence type="ECO:0000256" key="1">
    <source>
        <dbReference type="SAM" id="MobiDB-lite"/>
    </source>
</evidence>
<gene>
    <name evidence="2" type="ORF">S2091_4704</name>
</gene>
<proteinExistence type="predicted"/>
<name>A0A2S9GSA8_9BURK</name>
<sequence length="123" mass="13680">MSDPSGLDPKSEPVPGTNYDYRIDSKNLQPNQQPHAHIYDSKGNEIVVINKDGTGSHGSCPDKLPKNKKLIKFLLSKGFLLTFAGDLIFLEDLVNSVGRSVDPYNPYYYYDPKDVPKPGIVNL</sequence>
<comment type="caution">
    <text evidence="2">The sequence shown here is derived from an EMBL/GenBank/DDBJ whole genome shotgun (WGS) entry which is preliminary data.</text>
</comment>
<reference evidence="2 3" key="1">
    <citation type="submission" date="2018-02" db="EMBL/GenBank/DDBJ databases">
        <title>Solimicrobium silvestre gen. nov., sp. nov., isolated from alpine forest soil.</title>
        <authorList>
            <person name="Margesin R."/>
            <person name="Albuquerque L."/>
            <person name="Zhang D.-C."/>
            <person name="Froufe H.J.C."/>
            <person name="Severino R."/>
            <person name="Roxo I."/>
            <person name="Egas C."/>
            <person name="Da Costa M.S."/>
        </authorList>
    </citation>
    <scope>NUCLEOTIDE SEQUENCE [LARGE SCALE GENOMIC DNA]</scope>
    <source>
        <strain evidence="2 3">S20-91</strain>
    </source>
</reference>
<feature type="region of interest" description="Disordered" evidence="1">
    <location>
        <begin position="1"/>
        <end position="23"/>
    </location>
</feature>